<dbReference type="EMBL" id="JAIWYP010000011">
    <property type="protein sequence ID" value="KAH3738360.1"/>
    <property type="molecule type" value="Genomic_DNA"/>
</dbReference>
<name>A0A9D4D481_DREPO</name>
<evidence type="ECO:0000313" key="6">
    <source>
        <dbReference type="Proteomes" id="UP000828390"/>
    </source>
</evidence>
<evidence type="ECO:0000313" key="5">
    <source>
        <dbReference type="EMBL" id="KAH3738360.1"/>
    </source>
</evidence>
<accession>A0A9D4D481</accession>
<feature type="region of interest" description="Disordered" evidence="2">
    <location>
        <begin position="371"/>
        <end position="397"/>
    </location>
</feature>
<dbReference type="InterPro" id="IPR040673">
    <property type="entry name" value="CCDC81_HU_dom_2"/>
</dbReference>
<reference evidence="5" key="2">
    <citation type="submission" date="2020-11" db="EMBL/GenBank/DDBJ databases">
        <authorList>
            <person name="McCartney M.A."/>
            <person name="Auch B."/>
            <person name="Kono T."/>
            <person name="Mallez S."/>
            <person name="Becker A."/>
            <person name="Gohl D.M."/>
            <person name="Silverstein K.A.T."/>
            <person name="Koren S."/>
            <person name="Bechman K.B."/>
            <person name="Herman A."/>
            <person name="Abrahante J.E."/>
            <person name="Garbe J."/>
        </authorList>
    </citation>
    <scope>NUCLEOTIDE SEQUENCE</scope>
    <source>
        <strain evidence="5">Duluth1</strain>
        <tissue evidence="5">Whole animal</tissue>
    </source>
</reference>
<dbReference type="InterPro" id="IPR028034">
    <property type="entry name" value="HU-CCDC81"/>
</dbReference>
<comment type="caution">
    <text evidence="5">The sequence shown here is derived from an EMBL/GenBank/DDBJ whole genome shotgun (WGS) entry which is preliminary data.</text>
</comment>
<dbReference type="InterPro" id="IPR026295">
    <property type="entry name" value="CCD81"/>
</dbReference>
<dbReference type="Pfam" id="PF18289">
    <property type="entry name" value="HU-CCDC81_euk_2"/>
    <property type="match status" value="1"/>
</dbReference>
<protein>
    <recommendedName>
        <fullName evidence="7">Coiled-coil domain-containing protein 81</fullName>
    </recommendedName>
</protein>
<dbReference type="PANTHER" id="PTHR14362:SF2">
    <property type="entry name" value="COILED-COIL DOMAIN-CONTAINING PROTEIN 81"/>
    <property type="match status" value="1"/>
</dbReference>
<keyword evidence="6" id="KW-1185">Reference proteome</keyword>
<dbReference type="AlphaFoldDB" id="A0A9D4D481"/>
<dbReference type="PANTHER" id="PTHR14362">
    <property type="entry name" value="COILED-COIL DOMAIN-CONTAINING PROTEIN 81"/>
    <property type="match status" value="1"/>
</dbReference>
<feature type="domain" description="CCDC81 HU" evidence="4">
    <location>
        <begin position="104"/>
        <end position="178"/>
    </location>
</feature>
<evidence type="ECO:0000259" key="3">
    <source>
        <dbReference type="Pfam" id="PF14908"/>
    </source>
</evidence>
<evidence type="ECO:0008006" key="7">
    <source>
        <dbReference type="Google" id="ProtNLM"/>
    </source>
</evidence>
<evidence type="ECO:0000256" key="1">
    <source>
        <dbReference type="SAM" id="Coils"/>
    </source>
</evidence>
<organism evidence="5 6">
    <name type="scientific">Dreissena polymorpha</name>
    <name type="common">Zebra mussel</name>
    <name type="synonym">Mytilus polymorpha</name>
    <dbReference type="NCBI Taxonomy" id="45954"/>
    <lineage>
        <taxon>Eukaryota</taxon>
        <taxon>Metazoa</taxon>
        <taxon>Spiralia</taxon>
        <taxon>Lophotrochozoa</taxon>
        <taxon>Mollusca</taxon>
        <taxon>Bivalvia</taxon>
        <taxon>Autobranchia</taxon>
        <taxon>Heteroconchia</taxon>
        <taxon>Euheterodonta</taxon>
        <taxon>Imparidentia</taxon>
        <taxon>Neoheterodontei</taxon>
        <taxon>Myida</taxon>
        <taxon>Dreissenoidea</taxon>
        <taxon>Dreissenidae</taxon>
        <taxon>Dreissena</taxon>
    </lineage>
</organism>
<proteinExistence type="predicted"/>
<reference evidence="5" key="1">
    <citation type="journal article" date="2019" name="bioRxiv">
        <title>The Genome of the Zebra Mussel, Dreissena polymorpha: A Resource for Invasive Species Research.</title>
        <authorList>
            <person name="McCartney M.A."/>
            <person name="Auch B."/>
            <person name="Kono T."/>
            <person name="Mallez S."/>
            <person name="Zhang Y."/>
            <person name="Obille A."/>
            <person name="Becker A."/>
            <person name="Abrahante J.E."/>
            <person name="Garbe J."/>
            <person name="Badalamenti J.P."/>
            <person name="Herman A."/>
            <person name="Mangelson H."/>
            <person name="Liachko I."/>
            <person name="Sullivan S."/>
            <person name="Sone E.D."/>
            <person name="Koren S."/>
            <person name="Silverstein K.A.T."/>
            <person name="Beckman K.B."/>
            <person name="Gohl D.M."/>
        </authorList>
    </citation>
    <scope>NUCLEOTIDE SEQUENCE</scope>
    <source>
        <strain evidence="5">Duluth1</strain>
        <tissue evidence="5">Whole animal</tissue>
    </source>
</reference>
<feature type="coiled-coil region" evidence="1">
    <location>
        <begin position="614"/>
        <end position="641"/>
    </location>
</feature>
<sequence length="803" mass="91843">MTDVMNGILAEAKKNKYSTIRENLTEDDVAAVWENVSRFIEKQMSQQKGVQIQSLGTFTFSQKKLDIGNNKFILIQRPVFNISEKLAQSQGLQYVKHHVPGQIPVVQLNFAAMSFESPYDRDTVESCVREILGAVQRAIGSKRNVELTFGGIGKLMIRDSRVKMKFFKEFINQMDGSGKLLDSMQNRPGTVDSVMSERPITRAHSSNTVVLPKNGNKKGISNTSVHQPNGGLPPLEEQAEGPEGAMDYNYPMGNPTMEDGQAAPNYYNHVSTEEGMDGPDNNDVDTDAAIRHIEMGGDEPILGQAGPVDTLKSLNMDTEPRPAVSYRFLPELADFPGYASKRASIPASRAGSRMAAPIAMATGVSLLDDLVPSAHTPKSAPSQASQRPSPPPAELQPSVIGLRRQNTMQFYNNHCICCPYNEPVQKMKPSILHKPQPPTQLAPLHRSMSFDQMRPGDRVMSPPGTACGHSNAGQELCYLCHQRARRNIPVSFAEERRQREEEEDRLLQQYQYMKDAENVLQEQEINMAKRNNLQKMAAFNLGVSEAVHQKKRERDTSFHKSYIFQRRPLTPPRFIKQTEYSGDLAKQVEHKETVKAKRQSDEEFLERLEQVQLAEDLAIQREQFMREKAEEQEKYKKALETQLRFKPLQVPAREPDKEMFGKNDMTNEKMAERRRRAYDLFQEQQDLVAQRKREMILKRLAEQREEEQVLEKTKEEMMEDRANKFQRRTNLRHRLEQDWTRATVLKRERLEEDKLRALSPGMLLHEQCDKYNRCGQCKRQLKNCGESNLWSESRYIPGSRLMV</sequence>
<feature type="domain" description="CCDC81 HU" evidence="3">
    <location>
        <begin position="7"/>
        <end position="93"/>
    </location>
</feature>
<dbReference type="Proteomes" id="UP000828390">
    <property type="component" value="Unassembled WGS sequence"/>
</dbReference>
<feature type="region of interest" description="Disordered" evidence="2">
    <location>
        <begin position="209"/>
        <end position="236"/>
    </location>
</feature>
<gene>
    <name evidence="5" type="ORF">DPMN_044994</name>
</gene>
<dbReference type="Pfam" id="PF14908">
    <property type="entry name" value="HU-CCDC81_euk_1"/>
    <property type="match status" value="1"/>
</dbReference>
<dbReference type="GO" id="GO:0005815">
    <property type="term" value="C:microtubule organizing center"/>
    <property type="evidence" value="ECO:0007669"/>
    <property type="project" value="TreeGrafter"/>
</dbReference>
<feature type="compositionally biased region" description="Low complexity" evidence="2">
    <location>
        <begin position="377"/>
        <end position="387"/>
    </location>
</feature>
<evidence type="ECO:0000256" key="2">
    <source>
        <dbReference type="SAM" id="MobiDB-lite"/>
    </source>
</evidence>
<evidence type="ECO:0000259" key="4">
    <source>
        <dbReference type="Pfam" id="PF18289"/>
    </source>
</evidence>
<keyword evidence="1" id="KW-0175">Coiled coil</keyword>